<sequence length="334" mass="37513">ERARLDRVRRGLDALGDPLPLHQGRRRRRRPACLPRVGASRARRRGAARAGLVGRHAGAAARPLALAVDLRRDRDRHPVSADRGGGAARLVVAGRDHRRRRTAVRRAARAALRRRRTRPRRAARRAAARPRGRRRARRPRRDGLGRGAAGRRRRPAVGLLLRRRPDDPQAPARRPRSACLDGRRARRRRRHLDARGADRAAGGHAVGRGNRVAPRARDLLHRGRVRLLRCTRRRGGTRPRARHHVHRARRRRRARRCDPRRAPGRGRCGGAAADPRRVVAGDGRADAAALATARRHTRTDTLAEARAASSGATVPRTRSDTRPWRSSMRRPAYV</sequence>
<feature type="non-terminal residue" evidence="2">
    <location>
        <position position="334"/>
    </location>
</feature>
<proteinExistence type="predicted"/>
<accession>A0A6J4TNE1</accession>
<dbReference type="EMBL" id="CADCVQ010000155">
    <property type="protein sequence ID" value="CAA9526355.1"/>
    <property type="molecule type" value="Genomic_DNA"/>
</dbReference>
<feature type="region of interest" description="Disordered" evidence="1">
    <location>
        <begin position="94"/>
        <end position="216"/>
    </location>
</feature>
<name>A0A6J4TNE1_9ACTN</name>
<feature type="compositionally biased region" description="Low complexity" evidence="1">
    <location>
        <begin position="199"/>
        <end position="213"/>
    </location>
</feature>
<evidence type="ECO:0000313" key="2">
    <source>
        <dbReference type="EMBL" id="CAA9526355.1"/>
    </source>
</evidence>
<organism evidence="2">
    <name type="scientific">uncultured Solirubrobacteraceae bacterium</name>
    <dbReference type="NCBI Taxonomy" id="1162706"/>
    <lineage>
        <taxon>Bacteria</taxon>
        <taxon>Bacillati</taxon>
        <taxon>Actinomycetota</taxon>
        <taxon>Thermoleophilia</taxon>
        <taxon>Solirubrobacterales</taxon>
        <taxon>Solirubrobacteraceae</taxon>
        <taxon>environmental samples</taxon>
    </lineage>
</organism>
<evidence type="ECO:0000256" key="1">
    <source>
        <dbReference type="SAM" id="MobiDB-lite"/>
    </source>
</evidence>
<feature type="region of interest" description="Disordered" evidence="1">
    <location>
        <begin position="234"/>
        <end position="274"/>
    </location>
</feature>
<feature type="region of interest" description="Disordered" evidence="1">
    <location>
        <begin position="306"/>
        <end position="334"/>
    </location>
</feature>
<feature type="compositionally biased region" description="Basic residues" evidence="1">
    <location>
        <begin position="96"/>
        <end position="140"/>
    </location>
</feature>
<gene>
    <name evidence="2" type="ORF">AVDCRST_MAG67-3710</name>
</gene>
<protein>
    <submittedName>
        <fullName evidence="2">Permease of the drug/metabolite transporter (DMT) superfamily</fullName>
    </submittedName>
</protein>
<feature type="compositionally biased region" description="Basic residues" evidence="1">
    <location>
        <begin position="234"/>
        <end position="255"/>
    </location>
</feature>
<dbReference type="AlphaFoldDB" id="A0A6J4TNE1"/>
<reference evidence="2" key="1">
    <citation type="submission" date="2020-02" db="EMBL/GenBank/DDBJ databases">
        <authorList>
            <person name="Meier V. D."/>
        </authorList>
    </citation>
    <scope>NUCLEOTIDE SEQUENCE</scope>
    <source>
        <strain evidence="2">AVDCRST_MAG67</strain>
    </source>
</reference>
<feature type="non-terminal residue" evidence="2">
    <location>
        <position position="1"/>
    </location>
</feature>